<name>A0A9D8Q010_9GAMM</name>
<dbReference type="EMBL" id="JAFKMG010000304">
    <property type="protein sequence ID" value="MBN8798311.1"/>
    <property type="molecule type" value="Genomic_DNA"/>
</dbReference>
<gene>
    <name evidence="7" type="ORF">J0H45_02980</name>
</gene>
<dbReference type="InterPro" id="IPR010432">
    <property type="entry name" value="RDD"/>
</dbReference>
<keyword evidence="5" id="KW-0472">Membrane</keyword>
<sequence>MLLYVLYYLALESIFGRTPGKVLLGTRVVTESGTTPSLSAVLVRTLSRLIPLEPVSFTLADTWWHDSLSKTKVLRVRRAG</sequence>
<accession>A0A9D8Q010</accession>
<evidence type="ECO:0000256" key="2">
    <source>
        <dbReference type="ARBA" id="ARBA00022475"/>
    </source>
</evidence>
<dbReference type="AlphaFoldDB" id="A0A9D8Q010"/>
<dbReference type="InterPro" id="IPR051791">
    <property type="entry name" value="Pra-immunoreactive"/>
</dbReference>
<proteinExistence type="predicted"/>
<evidence type="ECO:0000256" key="1">
    <source>
        <dbReference type="ARBA" id="ARBA00004651"/>
    </source>
</evidence>
<dbReference type="PANTHER" id="PTHR36115">
    <property type="entry name" value="PROLINE-RICH ANTIGEN HOMOLOG-RELATED"/>
    <property type="match status" value="1"/>
</dbReference>
<dbReference type="Pfam" id="PF06271">
    <property type="entry name" value="RDD"/>
    <property type="match status" value="1"/>
</dbReference>
<evidence type="ECO:0000313" key="8">
    <source>
        <dbReference type="Proteomes" id="UP000664815"/>
    </source>
</evidence>
<dbReference type="PANTHER" id="PTHR36115:SF4">
    <property type="entry name" value="MEMBRANE PROTEIN"/>
    <property type="match status" value="1"/>
</dbReference>
<keyword evidence="2" id="KW-1003">Cell membrane</keyword>
<comment type="subcellular location">
    <subcellularLocation>
        <location evidence="1">Cell membrane</location>
        <topology evidence="1">Multi-pass membrane protein</topology>
    </subcellularLocation>
</comment>
<dbReference type="Proteomes" id="UP000664815">
    <property type="component" value="Unassembled WGS sequence"/>
</dbReference>
<evidence type="ECO:0000256" key="3">
    <source>
        <dbReference type="ARBA" id="ARBA00022692"/>
    </source>
</evidence>
<evidence type="ECO:0000259" key="6">
    <source>
        <dbReference type="Pfam" id="PF06271"/>
    </source>
</evidence>
<evidence type="ECO:0000256" key="5">
    <source>
        <dbReference type="ARBA" id="ARBA00023136"/>
    </source>
</evidence>
<organism evidence="7 8">
    <name type="scientific">Stenotrophomonas nitritireducens</name>
    <dbReference type="NCBI Taxonomy" id="83617"/>
    <lineage>
        <taxon>Bacteria</taxon>
        <taxon>Pseudomonadati</taxon>
        <taxon>Pseudomonadota</taxon>
        <taxon>Gammaproteobacteria</taxon>
        <taxon>Lysobacterales</taxon>
        <taxon>Lysobacteraceae</taxon>
        <taxon>Stenotrophomonas</taxon>
    </lineage>
</organism>
<reference evidence="7" key="1">
    <citation type="submission" date="2021-02" db="EMBL/GenBank/DDBJ databases">
        <title>Thiocyanate and organic carbon inputs drive convergent selection for specific autotrophic Afipia and Thiobacillus strains within complex microbiomes.</title>
        <authorList>
            <person name="Huddy R.J."/>
            <person name="Sachdeva R."/>
            <person name="Kadzinga F."/>
            <person name="Kantor R.S."/>
            <person name="Harrison S.T.L."/>
            <person name="Banfield J.F."/>
        </authorList>
    </citation>
    <scope>NUCLEOTIDE SEQUENCE</scope>
    <source>
        <strain evidence="7">SCN18_10_11_15_R1_P_69_7</strain>
    </source>
</reference>
<dbReference type="GO" id="GO:0005886">
    <property type="term" value="C:plasma membrane"/>
    <property type="evidence" value="ECO:0007669"/>
    <property type="project" value="UniProtKB-SubCell"/>
</dbReference>
<evidence type="ECO:0000256" key="4">
    <source>
        <dbReference type="ARBA" id="ARBA00022989"/>
    </source>
</evidence>
<keyword evidence="4" id="KW-1133">Transmembrane helix</keyword>
<keyword evidence="3" id="KW-0812">Transmembrane</keyword>
<comment type="caution">
    <text evidence="7">The sequence shown here is derived from an EMBL/GenBank/DDBJ whole genome shotgun (WGS) entry which is preliminary data.</text>
</comment>
<feature type="domain" description="RDD" evidence="6">
    <location>
        <begin position="2"/>
        <end position="58"/>
    </location>
</feature>
<evidence type="ECO:0000313" key="7">
    <source>
        <dbReference type="EMBL" id="MBN8798311.1"/>
    </source>
</evidence>
<protein>
    <submittedName>
        <fullName evidence="7">RDD family protein</fullName>
    </submittedName>
</protein>